<evidence type="ECO:0000256" key="1">
    <source>
        <dbReference type="SAM" id="MobiDB-lite"/>
    </source>
</evidence>
<organism evidence="2 3">
    <name type="scientific">Sphaerisporangium flaviroseum</name>
    <dbReference type="NCBI Taxonomy" id="509199"/>
    <lineage>
        <taxon>Bacteria</taxon>
        <taxon>Bacillati</taxon>
        <taxon>Actinomycetota</taxon>
        <taxon>Actinomycetes</taxon>
        <taxon>Streptosporangiales</taxon>
        <taxon>Streptosporangiaceae</taxon>
        <taxon>Sphaerisporangium</taxon>
    </lineage>
</organism>
<evidence type="ECO:0000313" key="3">
    <source>
        <dbReference type="Proteomes" id="UP001500888"/>
    </source>
</evidence>
<accession>A0ABP7IRM1</accession>
<protein>
    <submittedName>
        <fullName evidence="2">Uncharacterized protein</fullName>
    </submittedName>
</protein>
<name>A0ABP7IRM1_9ACTN</name>
<dbReference type="EMBL" id="BAAAZR010000019">
    <property type="protein sequence ID" value="GAA3824990.1"/>
    <property type="molecule type" value="Genomic_DNA"/>
</dbReference>
<dbReference type="Proteomes" id="UP001500888">
    <property type="component" value="Unassembled WGS sequence"/>
</dbReference>
<gene>
    <name evidence="2" type="ORF">GCM10022226_52160</name>
</gene>
<feature type="region of interest" description="Disordered" evidence="1">
    <location>
        <begin position="1"/>
        <end position="34"/>
    </location>
</feature>
<sequence length="185" mass="19039">MGPDSPTHPPVPTAHRHNLHRVPPPVASTPQHNTRAPKVICACPLDSTTKTSPQSSPVATQLCGPLQVPCSRSCLVTKGSPPAVPSPMGLPKQRPVGLLNRRQVDLLAGADAAGSGAVNSAPFTAGNRGWVGEPGPILAEPFHGFLTNPFHGFMLAEAQSTGPGCGLPPVPGWCGAAPTRREAGR</sequence>
<comment type="caution">
    <text evidence="2">The sequence shown here is derived from an EMBL/GenBank/DDBJ whole genome shotgun (WGS) entry which is preliminary data.</text>
</comment>
<proteinExistence type="predicted"/>
<feature type="compositionally biased region" description="Pro residues" evidence="1">
    <location>
        <begin position="1"/>
        <end position="12"/>
    </location>
</feature>
<reference evidence="3" key="1">
    <citation type="journal article" date="2019" name="Int. J. Syst. Evol. Microbiol.">
        <title>The Global Catalogue of Microorganisms (GCM) 10K type strain sequencing project: providing services to taxonomists for standard genome sequencing and annotation.</title>
        <authorList>
            <consortium name="The Broad Institute Genomics Platform"/>
            <consortium name="The Broad Institute Genome Sequencing Center for Infectious Disease"/>
            <person name="Wu L."/>
            <person name="Ma J."/>
        </authorList>
    </citation>
    <scope>NUCLEOTIDE SEQUENCE [LARGE SCALE GENOMIC DNA]</scope>
    <source>
        <strain evidence="3">JCM 16908</strain>
    </source>
</reference>
<keyword evidence="3" id="KW-1185">Reference proteome</keyword>
<evidence type="ECO:0000313" key="2">
    <source>
        <dbReference type="EMBL" id="GAA3824990.1"/>
    </source>
</evidence>